<gene>
    <name evidence="11" type="ORF">G1H11_11650</name>
</gene>
<accession>A0A6N9YLV9</accession>
<evidence type="ECO:0000256" key="8">
    <source>
        <dbReference type="ARBA" id="ARBA00023064"/>
    </source>
</evidence>
<name>A0A6N9YLV9_9ACTN</name>
<dbReference type="CDD" id="cd02021">
    <property type="entry name" value="GntK"/>
    <property type="match status" value="1"/>
</dbReference>
<evidence type="ECO:0000256" key="10">
    <source>
        <dbReference type="RuleBase" id="RU363066"/>
    </source>
</evidence>
<dbReference type="Gene3D" id="3.40.50.300">
    <property type="entry name" value="P-loop containing nucleotide triphosphate hydrolases"/>
    <property type="match status" value="1"/>
</dbReference>
<organism evidence="11 12">
    <name type="scientific">Phytoactinopolyspora alkaliphila</name>
    <dbReference type="NCBI Taxonomy" id="1783498"/>
    <lineage>
        <taxon>Bacteria</taxon>
        <taxon>Bacillati</taxon>
        <taxon>Actinomycetota</taxon>
        <taxon>Actinomycetes</taxon>
        <taxon>Jiangellales</taxon>
        <taxon>Jiangellaceae</taxon>
        <taxon>Phytoactinopolyspora</taxon>
    </lineage>
</organism>
<dbReference type="EC" id="2.7.1.12" evidence="3 10"/>
<evidence type="ECO:0000313" key="12">
    <source>
        <dbReference type="Proteomes" id="UP000469185"/>
    </source>
</evidence>
<dbReference type="PANTHER" id="PTHR43442">
    <property type="entry name" value="GLUCONOKINASE-RELATED"/>
    <property type="match status" value="1"/>
</dbReference>
<dbReference type="GO" id="GO:0046316">
    <property type="term" value="F:gluconokinase activity"/>
    <property type="evidence" value="ECO:0007669"/>
    <property type="project" value="UniProtKB-EC"/>
</dbReference>
<dbReference type="SUPFAM" id="SSF52540">
    <property type="entry name" value="P-loop containing nucleoside triphosphate hydrolases"/>
    <property type="match status" value="1"/>
</dbReference>
<comment type="caution">
    <text evidence="11">The sequence shown here is derived from an EMBL/GenBank/DDBJ whole genome shotgun (WGS) entry which is preliminary data.</text>
</comment>
<evidence type="ECO:0000256" key="9">
    <source>
        <dbReference type="ARBA" id="ARBA00048090"/>
    </source>
</evidence>
<dbReference type="InterPro" id="IPR006001">
    <property type="entry name" value="Therm_gnt_kin"/>
</dbReference>
<evidence type="ECO:0000313" key="11">
    <source>
        <dbReference type="EMBL" id="NED95964.1"/>
    </source>
</evidence>
<keyword evidence="7 10" id="KW-0067">ATP-binding</keyword>
<keyword evidence="5 10" id="KW-0547">Nucleotide-binding</keyword>
<dbReference type="AlphaFoldDB" id="A0A6N9YLV9"/>
<dbReference type="GO" id="GO:0019521">
    <property type="term" value="P:D-gluconate metabolic process"/>
    <property type="evidence" value="ECO:0007669"/>
    <property type="project" value="UniProtKB-KW"/>
</dbReference>
<dbReference type="NCBIfam" id="TIGR01313">
    <property type="entry name" value="therm_gnt_kin"/>
    <property type="match status" value="1"/>
</dbReference>
<dbReference type="FunFam" id="3.40.50.300:FF:000522">
    <property type="entry name" value="Gluconokinase"/>
    <property type="match status" value="1"/>
</dbReference>
<dbReference type="InterPro" id="IPR027417">
    <property type="entry name" value="P-loop_NTPase"/>
</dbReference>
<dbReference type="InterPro" id="IPR031322">
    <property type="entry name" value="Shikimate/glucono_kinase"/>
</dbReference>
<dbReference type="GO" id="GO:0005737">
    <property type="term" value="C:cytoplasm"/>
    <property type="evidence" value="ECO:0007669"/>
    <property type="project" value="TreeGrafter"/>
</dbReference>
<protein>
    <recommendedName>
        <fullName evidence="3 10">Gluconokinase</fullName>
        <ecNumber evidence="3 10">2.7.1.12</ecNumber>
    </recommendedName>
</protein>
<keyword evidence="8" id="KW-0311">Gluconate utilization</keyword>
<dbReference type="EMBL" id="JAAGOB010000005">
    <property type="protein sequence ID" value="NED95964.1"/>
    <property type="molecule type" value="Genomic_DNA"/>
</dbReference>
<evidence type="ECO:0000256" key="5">
    <source>
        <dbReference type="ARBA" id="ARBA00022741"/>
    </source>
</evidence>
<evidence type="ECO:0000256" key="1">
    <source>
        <dbReference type="ARBA" id="ARBA00004761"/>
    </source>
</evidence>
<evidence type="ECO:0000256" key="7">
    <source>
        <dbReference type="ARBA" id="ARBA00022840"/>
    </source>
</evidence>
<keyword evidence="4 10" id="KW-0808">Transferase</keyword>
<comment type="pathway">
    <text evidence="1">Carbohydrate acid metabolism.</text>
</comment>
<comment type="similarity">
    <text evidence="2 10">Belongs to the gluconokinase GntK/GntV family.</text>
</comment>
<keyword evidence="6 10" id="KW-0418">Kinase</keyword>
<evidence type="ECO:0000256" key="3">
    <source>
        <dbReference type="ARBA" id="ARBA00012054"/>
    </source>
</evidence>
<evidence type="ECO:0000256" key="4">
    <source>
        <dbReference type="ARBA" id="ARBA00022679"/>
    </source>
</evidence>
<dbReference type="GO" id="GO:0005524">
    <property type="term" value="F:ATP binding"/>
    <property type="evidence" value="ECO:0007669"/>
    <property type="project" value="UniProtKB-KW"/>
</dbReference>
<dbReference type="PANTHER" id="PTHR43442:SF3">
    <property type="entry name" value="GLUCONOKINASE-RELATED"/>
    <property type="match status" value="1"/>
</dbReference>
<dbReference type="RefSeq" id="WP_163818835.1">
    <property type="nucleotide sequence ID" value="NZ_JAAGOB010000005.1"/>
</dbReference>
<proteinExistence type="inferred from homology"/>
<sequence length="164" mass="18044">MGVAGSGKTTVAKLLAKRLAWPYAEGDDFHPEANVEKMAAGTPLEDEDRWPWLRAVAEWMSAQAADGRSSIVTCSALRRAYRDVLRDANGTVRFAHLAGDRDLVGERIGFRRGHFMPSSLLDSQYETLEDLGDDEDGLVVDIADEPEQIAESIVQGLELRSRNG</sequence>
<comment type="catalytic activity">
    <reaction evidence="9 10">
        <text>D-gluconate + ATP = 6-phospho-D-gluconate + ADP + H(+)</text>
        <dbReference type="Rhea" id="RHEA:19433"/>
        <dbReference type="ChEBI" id="CHEBI:15378"/>
        <dbReference type="ChEBI" id="CHEBI:18391"/>
        <dbReference type="ChEBI" id="CHEBI:30616"/>
        <dbReference type="ChEBI" id="CHEBI:58759"/>
        <dbReference type="ChEBI" id="CHEBI:456216"/>
        <dbReference type="EC" id="2.7.1.12"/>
    </reaction>
</comment>
<evidence type="ECO:0000256" key="2">
    <source>
        <dbReference type="ARBA" id="ARBA00008420"/>
    </source>
</evidence>
<keyword evidence="12" id="KW-1185">Reference proteome</keyword>
<dbReference type="Proteomes" id="UP000469185">
    <property type="component" value="Unassembled WGS sequence"/>
</dbReference>
<dbReference type="Pfam" id="PF01202">
    <property type="entry name" value="SKI"/>
    <property type="match status" value="1"/>
</dbReference>
<reference evidence="11 12" key="1">
    <citation type="submission" date="2020-02" db="EMBL/GenBank/DDBJ databases">
        <authorList>
            <person name="Li X.-J."/>
            <person name="Feng X.-M."/>
        </authorList>
    </citation>
    <scope>NUCLEOTIDE SEQUENCE [LARGE SCALE GENOMIC DNA]</scope>
    <source>
        <strain evidence="11 12">CGMCC 4.7225</strain>
    </source>
</reference>
<evidence type="ECO:0000256" key="6">
    <source>
        <dbReference type="ARBA" id="ARBA00022777"/>
    </source>
</evidence>